<dbReference type="PROSITE" id="PS51257">
    <property type="entry name" value="PROKAR_LIPOPROTEIN"/>
    <property type="match status" value="1"/>
</dbReference>
<organism evidence="1 2">
    <name type="scientific">Algoriphagus zhangzhouensis</name>
    <dbReference type="NCBI Taxonomy" id="1073327"/>
    <lineage>
        <taxon>Bacteria</taxon>
        <taxon>Pseudomonadati</taxon>
        <taxon>Bacteroidota</taxon>
        <taxon>Cytophagia</taxon>
        <taxon>Cytophagales</taxon>
        <taxon>Cyclobacteriaceae</taxon>
        <taxon>Algoriphagus</taxon>
    </lineage>
</organism>
<evidence type="ECO:0008006" key="3">
    <source>
        <dbReference type="Google" id="ProtNLM"/>
    </source>
</evidence>
<dbReference type="EMBL" id="FRXN01000003">
    <property type="protein sequence ID" value="SHO62753.1"/>
    <property type="molecule type" value="Genomic_DNA"/>
</dbReference>
<dbReference type="RefSeq" id="WP_073571944.1">
    <property type="nucleotide sequence ID" value="NZ_FRXN01000003.1"/>
</dbReference>
<dbReference type="OrthoDB" id="1447715at2"/>
<accession>A0A1M7ZD10</accession>
<proteinExistence type="predicted"/>
<evidence type="ECO:0000313" key="2">
    <source>
        <dbReference type="Proteomes" id="UP000184609"/>
    </source>
</evidence>
<evidence type="ECO:0000313" key="1">
    <source>
        <dbReference type="EMBL" id="SHO62753.1"/>
    </source>
</evidence>
<reference evidence="2" key="1">
    <citation type="submission" date="2016-12" db="EMBL/GenBank/DDBJ databases">
        <authorList>
            <person name="Varghese N."/>
            <person name="Submissions S."/>
        </authorList>
    </citation>
    <scope>NUCLEOTIDE SEQUENCE [LARGE SCALE GENOMIC DNA]</scope>
    <source>
        <strain evidence="2">DSM 25035</strain>
    </source>
</reference>
<dbReference type="STRING" id="1073327.SAMN04488108_2290"/>
<keyword evidence="2" id="KW-1185">Reference proteome</keyword>
<gene>
    <name evidence="1" type="ORF">SAMN04488108_2290</name>
</gene>
<name>A0A1M7ZD10_9BACT</name>
<dbReference type="AlphaFoldDB" id="A0A1M7ZD10"/>
<sequence length="114" mass="13083">MNKLSIFTLFVLSVFLFSCKSDNDRPFNQLTFIWDQTKCADPWGNGENKTNEETKTAVISFLEDEGVQVQNLDFDDKSKLDVYCESCACGTGQRILVEVRSEDIEKMEDLGFYQ</sequence>
<protein>
    <recommendedName>
        <fullName evidence="3">Lipoprotein</fullName>
    </recommendedName>
</protein>
<dbReference type="Proteomes" id="UP000184609">
    <property type="component" value="Unassembled WGS sequence"/>
</dbReference>